<dbReference type="Gene3D" id="1.10.238.10">
    <property type="entry name" value="EF-hand"/>
    <property type="match status" value="2"/>
</dbReference>
<feature type="domain" description="EF-hand" evidence="3">
    <location>
        <begin position="116"/>
        <end position="146"/>
    </location>
</feature>
<keyword evidence="5" id="KW-1185">Reference proteome</keyword>
<dbReference type="SMART" id="SM00054">
    <property type="entry name" value="EFh"/>
    <property type="match status" value="4"/>
</dbReference>
<keyword evidence="2" id="KW-0106">Calcium</keyword>
<reference evidence="4 5" key="1">
    <citation type="journal article" date="2018" name="Sci. Rep.">
        <title>Genomic signatures of local adaptation to the degree of environmental predictability in rotifers.</title>
        <authorList>
            <person name="Franch-Gras L."/>
            <person name="Hahn C."/>
            <person name="Garcia-Roger E.M."/>
            <person name="Carmona M.J."/>
            <person name="Serra M."/>
            <person name="Gomez A."/>
        </authorList>
    </citation>
    <scope>NUCLEOTIDE SEQUENCE [LARGE SCALE GENOMIC DNA]</scope>
    <source>
        <strain evidence="4">HYR1</strain>
    </source>
</reference>
<dbReference type="GO" id="GO:0016460">
    <property type="term" value="C:myosin II complex"/>
    <property type="evidence" value="ECO:0007669"/>
    <property type="project" value="TreeGrafter"/>
</dbReference>
<feature type="domain" description="EF-hand" evidence="3">
    <location>
        <begin position="80"/>
        <end position="115"/>
    </location>
</feature>
<dbReference type="PANTHER" id="PTHR23048:SF0">
    <property type="entry name" value="CALMODULIN LIKE 3"/>
    <property type="match status" value="1"/>
</dbReference>
<evidence type="ECO:0000313" key="5">
    <source>
        <dbReference type="Proteomes" id="UP000276133"/>
    </source>
</evidence>
<dbReference type="SUPFAM" id="SSF47473">
    <property type="entry name" value="EF-hand"/>
    <property type="match status" value="1"/>
</dbReference>
<proteinExistence type="predicted"/>
<dbReference type="PROSITE" id="PS00018">
    <property type="entry name" value="EF_HAND_1"/>
    <property type="match status" value="4"/>
</dbReference>
<gene>
    <name evidence="4" type="ORF">BpHYR1_010039</name>
</gene>
<dbReference type="InterPro" id="IPR018247">
    <property type="entry name" value="EF_Hand_1_Ca_BS"/>
</dbReference>
<dbReference type="GO" id="GO:0005509">
    <property type="term" value="F:calcium ion binding"/>
    <property type="evidence" value="ECO:0007669"/>
    <property type="project" value="InterPro"/>
</dbReference>
<feature type="domain" description="EF-hand" evidence="3">
    <location>
        <begin position="43"/>
        <end position="78"/>
    </location>
</feature>
<dbReference type="PRINTS" id="PR00450">
    <property type="entry name" value="RECOVERIN"/>
</dbReference>
<protein>
    <submittedName>
        <fullName evidence="4">Calmodulin</fullName>
    </submittedName>
</protein>
<evidence type="ECO:0000256" key="1">
    <source>
        <dbReference type="ARBA" id="ARBA00022737"/>
    </source>
</evidence>
<name>A0A3M7R8Y4_BRAPC</name>
<dbReference type="InterPro" id="IPR011992">
    <property type="entry name" value="EF-hand-dom_pair"/>
</dbReference>
<comment type="caution">
    <text evidence="4">The sequence shown here is derived from an EMBL/GenBank/DDBJ whole genome shotgun (WGS) entry which is preliminary data.</text>
</comment>
<dbReference type="OrthoDB" id="26525at2759"/>
<keyword evidence="1" id="KW-0677">Repeat</keyword>
<dbReference type="FunFam" id="1.10.238.10:FF:000178">
    <property type="entry name" value="Calmodulin-2 A"/>
    <property type="match status" value="1"/>
</dbReference>
<evidence type="ECO:0000313" key="4">
    <source>
        <dbReference type="EMBL" id="RNA20017.1"/>
    </source>
</evidence>
<dbReference type="PANTHER" id="PTHR23048">
    <property type="entry name" value="MYOSIN LIGHT CHAIN 1, 3"/>
    <property type="match status" value="1"/>
</dbReference>
<dbReference type="EMBL" id="REGN01003930">
    <property type="protein sequence ID" value="RNA20017.1"/>
    <property type="molecule type" value="Genomic_DNA"/>
</dbReference>
<dbReference type="PROSITE" id="PS50222">
    <property type="entry name" value="EF_HAND_2"/>
    <property type="match status" value="4"/>
</dbReference>
<dbReference type="AlphaFoldDB" id="A0A3M7R8Y4"/>
<dbReference type="Pfam" id="PF13499">
    <property type="entry name" value="EF-hand_7"/>
    <property type="match status" value="2"/>
</dbReference>
<evidence type="ECO:0000256" key="2">
    <source>
        <dbReference type="ARBA" id="ARBA00022837"/>
    </source>
</evidence>
<sequence length="146" mass="17066">MSKLSSSQERELREAFEIFDKDGSNSISSKELRDVFRALEINASESQVQAAMKQMDRNGDGEISFSEFKRVMEVQFYRKYTNDEIRCIFDHFDRDNSGFITADELREALSKIGKTFRNEEIERMIKAIDKDNDGRISINEFVELLK</sequence>
<dbReference type="Proteomes" id="UP000276133">
    <property type="component" value="Unassembled WGS sequence"/>
</dbReference>
<evidence type="ECO:0000259" key="3">
    <source>
        <dbReference type="PROSITE" id="PS50222"/>
    </source>
</evidence>
<accession>A0A3M7R8Y4</accession>
<dbReference type="InterPro" id="IPR050230">
    <property type="entry name" value="CALM/Myosin/TropC-like"/>
</dbReference>
<dbReference type="STRING" id="10195.A0A3M7R8Y4"/>
<organism evidence="4 5">
    <name type="scientific">Brachionus plicatilis</name>
    <name type="common">Marine rotifer</name>
    <name type="synonym">Brachionus muelleri</name>
    <dbReference type="NCBI Taxonomy" id="10195"/>
    <lineage>
        <taxon>Eukaryota</taxon>
        <taxon>Metazoa</taxon>
        <taxon>Spiralia</taxon>
        <taxon>Gnathifera</taxon>
        <taxon>Rotifera</taxon>
        <taxon>Eurotatoria</taxon>
        <taxon>Monogononta</taxon>
        <taxon>Pseudotrocha</taxon>
        <taxon>Ploima</taxon>
        <taxon>Brachionidae</taxon>
        <taxon>Brachionus</taxon>
    </lineage>
</organism>
<feature type="domain" description="EF-hand" evidence="3">
    <location>
        <begin position="7"/>
        <end position="42"/>
    </location>
</feature>
<dbReference type="InterPro" id="IPR002048">
    <property type="entry name" value="EF_hand_dom"/>
</dbReference>